<evidence type="ECO:0000313" key="2">
    <source>
        <dbReference type="EMBL" id="CAF2220238.1"/>
    </source>
</evidence>
<proteinExistence type="predicted"/>
<keyword evidence="1" id="KW-0472">Membrane</keyword>
<accession>A0A816ZLH7</accession>
<evidence type="ECO:0000256" key="1">
    <source>
        <dbReference type="SAM" id="Phobius"/>
    </source>
</evidence>
<name>A0A816ZLH7_BRANA</name>
<keyword evidence="1" id="KW-1133">Transmembrane helix</keyword>
<keyword evidence="1" id="KW-0812">Transmembrane</keyword>
<protein>
    <submittedName>
        <fullName evidence="2">(rape) hypothetical protein</fullName>
    </submittedName>
</protein>
<dbReference type="EMBL" id="HG994362">
    <property type="protein sequence ID" value="CAF2220238.1"/>
    <property type="molecule type" value="Genomic_DNA"/>
</dbReference>
<sequence>MIFFSLFSSDAPSSLFLSFKAAQIYVPVTSGGAHGCRERPPLLFLFVLCLVSLSSFSLSSCSVLWVGSPLWFSSAIGGFQSGVSGEAGWAVNERGVVGARSSLGVVRYLTSLFFRPSGSSESFLEARLWWFRLLCGFRPATVDVCGLRLVLDWAVYDLCLELSGYRFCFVFMFIAALVLSITCTVWYFFLSGSSAVSVVSSAVVSPKRLCRAPIGSRCLGEQLRMWLSSLPVFLQLALCSEAECNKCDIGSLVVSSRMAL</sequence>
<gene>
    <name evidence="2" type="ORF">DARMORV10_A08P05590.1</name>
</gene>
<organism evidence="2">
    <name type="scientific">Brassica napus</name>
    <name type="common">Rape</name>
    <dbReference type="NCBI Taxonomy" id="3708"/>
    <lineage>
        <taxon>Eukaryota</taxon>
        <taxon>Viridiplantae</taxon>
        <taxon>Streptophyta</taxon>
        <taxon>Embryophyta</taxon>
        <taxon>Tracheophyta</taxon>
        <taxon>Spermatophyta</taxon>
        <taxon>Magnoliopsida</taxon>
        <taxon>eudicotyledons</taxon>
        <taxon>Gunneridae</taxon>
        <taxon>Pentapetalae</taxon>
        <taxon>rosids</taxon>
        <taxon>malvids</taxon>
        <taxon>Brassicales</taxon>
        <taxon>Brassicaceae</taxon>
        <taxon>Brassiceae</taxon>
        <taxon>Brassica</taxon>
    </lineage>
</organism>
<feature type="transmembrane region" description="Helical" evidence="1">
    <location>
        <begin position="42"/>
        <end position="66"/>
    </location>
</feature>
<feature type="transmembrane region" description="Helical" evidence="1">
    <location>
        <begin position="167"/>
        <end position="189"/>
    </location>
</feature>
<dbReference type="AlphaFoldDB" id="A0A816ZLH7"/>
<dbReference type="Proteomes" id="UP001295469">
    <property type="component" value="Chromosome A08"/>
</dbReference>
<reference evidence="2" key="1">
    <citation type="submission" date="2021-01" db="EMBL/GenBank/DDBJ databases">
        <authorList>
            <consortium name="Genoscope - CEA"/>
            <person name="William W."/>
        </authorList>
    </citation>
    <scope>NUCLEOTIDE SEQUENCE</scope>
</reference>